<feature type="region of interest" description="Disordered" evidence="1">
    <location>
        <begin position="474"/>
        <end position="506"/>
    </location>
</feature>
<dbReference type="GeneID" id="26842569"/>
<evidence type="ECO:0000313" key="3">
    <source>
        <dbReference type="Proteomes" id="UP000054251"/>
    </source>
</evidence>
<dbReference type="OrthoDB" id="4019560at2759"/>
<protein>
    <submittedName>
        <fullName evidence="2">Uncharacterized protein</fullName>
    </submittedName>
</protein>
<feature type="compositionally biased region" description="Low complexity" evidence="1">
    <location>
        <begin position="480"/>
        <end position="497"/>
    </location>
</feature>
<sequence length="523" mass="59536">MVVREVLGKVVRKMPYSGYLPTILIGQDNEDKIEVSSLGITTSAERSPRDTIHNRIISNRAEQTTKGNKMDSTLELSCLNYCDTFDDFSIEASPINRLKSNETIDKVRSDDSETGETLIQSLLNLNKSYGPENKFGLSKMLSTVEEKNEDCDIKTLRIERYLNEQNKKFDELVDKNIDVVLQNPSNDLKRNVIGLLDVYDYKLQDKLMDISNIIGIACNNVMRFTPLKKEDSELDKRLDLESMSKESYDAANSEIDQIVRTIDNKSSVESLLESLDFDSKVELFTQLREELCYDQEGLSAAARNRRMPLGGDMYSDLPNDELENDILIDKLQLCVIISIKLLFVGLKLTIPLGKLLYQKFIDDQLFIVNNKNANKFLSFIIKTMRSLESHLNNNKVTSYKYGYEKGTGENQLQLNQLYDEMTSSNGYITLQLKNRSTDSSWRKAMAEYIFLKYVDGESTIDKKSDPRYSKFFSQPSAPLSSSSNYSFNSNSDSNSNSKTPVQSATSNNSLSMLKIAEQFLDEF</sequence>
<comment type="caution">
    <text evidence="2">The sequence shown here is derived from an EMBL/GenBank/DDBJ whole genome shotgun (WGS) entry which is preliminary data.</text>
</comment>
<organism evidence="2 3">
    <name type="scientific">Debaryomyces fabryi</name>
    <dbReference type="NCBI Taxonomy" id="58627"/>
    <lineage>
        <taxon>Eukaryota</taxon>
        <taxon>Fungi</taxon>
        <taxon>Dikarya</taxon>
        <taxon>Ascomycota</taxon>
        <taxon>Saccharomycotina</taxon>
        <taxon>Pichiomycetes</taxon>
        <taxon>Debaryomycetaceae</taxon>
        <taxon>Debaryomyces</taxon>
    </lineage>
</organism>
<dbReference type="Proteomes" id="UP000054251">
    <property type="component" value="Unassembled WGS sequence"/>
</dbReference>
<evidence type="ECO:0000313" key="2">
    <source>
        <dbReference type="EMBL" id="KRZ98679.1"/>
    </source>
</evidence>
<dbReference type="AlphaFoldDB" id="A0A0V1PR18"/>
<dbReference type="RefSeq" id="XP_015464782.1">
    <property type="nucleotide sequence ID" value="XM_015614389.1"/>
</dbReference>
<evidence type="ECO:0000256" key="1">
    <source>
        <dbReference type="SAM" id="MobiDB-lite"/>
    </source>
</evidence>
<keyword evidence="3" id="KW-1185">Reference proteome</keyword>
<proteinExistence type="predicted"/>
<dbReference type="EMBL" id="LMYN01000229">
    <property type="protein sequence ID" value="KRZ98679.1"/>
    <property type="molecule type" value="Genomic_DNA"/>
</dbReference>
<reference evidence="2 3" key="1">
    <citation type="submission" date="2015-11" db="EMBL/GenBank/DDBJ databases">
        <title>The genome of Debaryomyces fabryi.</title>
        <authorList>
            <person name="Tafer H."/>
            <person name="Lopandic K."/>
        </authorList>
    </citation>
    <scope>NUCLEOTIDE SEQUENCE [LARGE SCALE GENOMIC DNA]</scope>
    <source>
        <strain evidence="2 3">CBS 789</strain>
    </source>
</reference>
<name>A0A0V1PR18_9ASCO</name>
<gene>
    <name evidence="2" type="ORF">AC631_05560</name>
</gene>
<accession>A0A0V1PR18</accession>